<proteinExistence type="predicted"/>
<name>A0A512BEI3_9BACT</name>
<accession>A0A512BEI3</accession>
<reference evidence="1 2" key="1">
    <citation type="submission" date="2019-07" db="EMBL/GenBank/DDBJ databases">
        <title>Whole genome shotgun sequence of Segetibacter aerophilus NBRC 106135.</title>
        <authorList>
            <person name="Hosoyama A."/>
            <person name="Uohara A."/>
            <person name="Ohji S."/>
            <person name="Ichikawa N."/>
        </authorList>
    </citation>
    <scope>NUCLEOTIDE SEQUENCE [LARGE SCALE GENOMIC DNA]</scope>
    <source>
        <strain evidence="1 2">NBRC 106135</strain>
    </source>
</reference>
<organism evidence="1 2">
    <name type="scientific">Segetibacter aerophilus</name>
    <dbReference type="NCBI Taxonomy" id="670293"/>
    <lineage>
        <taxon>Bacteria</taxon>
        <taxon>Pseudomonadati</taxon>
        <taxon>Bacteroidota</taxon>
        <taxon>Chitinophagia</taxon>
        <taxon>Chitinophagales</taxon>
        <taxon>Chitinophagaceae</taxon>
        <taxon>Segetibacter</taxon>
    </lineage>
</organism>
<protein>
    <recommendedName>
        <fullName evidence="3">VOC domain-containing protein</fullName>
    </recommendedName>
</protein>
<dbReference type="SUPFAM" id="SSF54593">
    <property type="entry name" value="Glyoxalase/Bleomycin resistance protein/Dihydroxybiphenyl dioxygenase"/>
    <property type="match status" value="1"/>
</dbReference>
<comment type="caution">
    <text evidence="1">The sequence shown here is derived from an EMBL/GenBank/DDBJ whole genome shotgun (WGS) entry which is preliminary data.</text>
</comment>
<evidence type="ECO:0000313" key="2">
    <source>
        <dbReference type="Proteomes" id="UP000321513"/>
    </source>
</evidence>
<dbReference type="Gene3D" id="3.10.180.10">
    <property type="entry name" value="2,3-Dihydroxybiphenyl 1,2-Dioxygenase, domain 1"/>
    <property type="match status" value="1"/>
</dbReference>
<dbReference type="EMBL" id="BJYT01000010">
    <property type="protein sequence ID" value="GEO10371.1"/>
    <property type="molecule type" value="Genomic_DNA"/>
</dbReference>
<keyword evidence="2" id="KW-1185">Reference proteome</keyword>
<dbReference type="CDD" id="cd06587">
    <property type="entry name" value="VOC"/>
    <property type="match status" value="1"/>
</dbReference>
<dbReference type="RefSeq" id="WP_147204485.1">
    <property type="nucleotide sequence ID" value="NZ_BJYT01000010.1"/>
</dbReference>
<gene>
    <name evidence="1" type="ORF">SAE01_28670</name>
</gene>
<evidence type="ECO:0008006" key="3">
    <source>
        <dbReference type="Google" id="ProtNLM"/>
    </source>
</evidence>
<dbReference type="AlphaFoldDB" id="A0A512BEI3"/>
<dbReference type="Proteomes" id="UP000321513">
    <property type="component" value="Unassembled WGS sequence"/>
</dbReference>
<dbReference type="InterPro" id="IPR029068">
    <property type="entry name" value="Glyas_Bleomycin-R_OHBP_Dase"/>
</dbReference>
<dbReference type="OrthoDB" id="2703022at2"/>
<evidence type="ECO:0000313" key="1">
    <source>
        <dbReference type="EMBL" id="GEO10371.1"/>
    </source>
</evidence>
<sequence>MLIKEISLLTNDLVATERFYSDILQFAIYNKTASRISFSVGHSMLSFTYTERQNPFYHFAFSIPSNKVDEAHRFIADKIEVLPFTPGTTIADFSNWNAHAFYFHDNQKNIVEFIAHHDLHNDTNEPFTPSDIIGICEIGVPVEDVTEACKMFNEKYGLQYFVKGPRLQDFSVMGDTQGLFIVTKIGRGWLPTQQPAERFDTKVVFENNGQVAELIL</sequence>